<dbReference type="SUPFAM" id="SSF51971">
    <property type="entry name" value="Nucleotide-binding domain"/>
    <property type="match status" value="2"/>
</dbReference>
<sequence>MDPRTAPSRRRVAVIGSGPSGLYTAEALLAGDPEVLVDVIDRLPAPYGLVRYGVAPDHAKMKSVARKLESPFDSPRGRFLGNVHVGADGIPVDALREHYHAVVHATGSAVDRHLGIEGEELEGSVGSGAFVSWYCGHPDAADLRPGLDGAAAAVVVGAGNVALDVARILARPAEDLAVTDLHNAVLDRLHDSAITDVHVLVRRGPQHTRFTPVELRALAGLDDVEVVVRDDDTLAQDLDVPSDRRTRQLVDTLTQWTHERPGAGGRRRIHLRFLRSPARLLPDGHGRVAGVEIERNEVTPQGRIRSTGEREVLAAGLVVRAIGYTGEPVPGLPFDEASGTIPNEAGRVVRDGEPVPGTYVAGWIKRGPKGVIGTNKGDGAETAASVLADLPTLPEPPRGGGVEVLGRLADHGIEPVSWAEWQSLDAAEVELGNSRVGAERIKIAEREGMLDAARGRGGVGGAG</sequence>
<keyword evidence="13" id="KW-1185">Reference proteome</keyword>
<feature type="binding site" evidence="9">
    <location>
        <position position="49"/>
    </location>
    <ligand>
        <name>FAD</name>
        <dbReference type="ChEBI" id="CHEBI:57692"/>
    </ligand>
</feature>
<evidence type="ECO:0000313" key="13">
    <source>
        <dbReference type="Proteomes" id="UP000317638"/>
    </source>
</evidence>
<accession>A0A553K2Y4</accession>
<dbReference type="PIRSF" id="PIRSF000362">
    <property type="entry name" value="FNR"/>
    <property type="match status" value="1"/>
</dbReference>
<dbReference type="InterPro" id="IPR021163">
    <property type="entry name" value="Ferredox_Rdtase_adrenod"/>
</dbReference>
<name>A0A553K2Y4_9ACTN</name>
<evidence type="ECO:0000259" key="11">
    <source>
        <dbReference type="Pfam" id="PF07992"/>
    </source>
</evidence>
<keyword evidence="7" id="KW-0560">Oxidoreductase</keyword>
<dbReference type="Gene3D" id="3.40.50.720">
    <property type="entry name" value="NAD(P)-binding Rossmann-like Domain"/>
    <property type="match status" value="1"/>
</dbReference>
<feature type="binding site" evidence="9">
    <location>
        <begin position="370"/>
        <end position="372"/>
    </location>
    <ligand>
        <name>FAD</name>
        <dbReference type="ChEBI" id="CHEBI:57692"/>
    </ligand>
</feature>
<protein>
    <recommendedName>
        <fullName evidence="3">ferredoxin--NADP(+) reductase</fullName>
        <ecNumber evidence="3">1.18.1.2</ecNumber>
    </recommendedName>
</protein>
<evidence type="ECO:0000313" key="12">
    <source>
        <dbReference type="EMBL" id="TRY19051.1"/>
    </source>
</evidence>
<reference evidence="12 13" key="1">
    <citation type="submission" date="2019-07" db="EMBL/GenBank/DDBJ databases">
        <authorList>
            <person name="Zhou L.-Y."/>
        </authorList>
    </citation>
    <scope>NUCLEOTIDE SEQUENCE [LARGE SCALE GENOMIC DNA]</scope>
    <source>
        <strain evidence="12 13">YIM 101269</strain>
    </source>
</reference>
<dbReference type="InterPro" id="IPR023753">
    <property type="entry name" value="FAD/NAD-binding_dom"/>
</dbReference>
<feature type="binding site" evidence="10">
    <location>
        <position position="214"/>
    </location>
    <ligand>
        <name>NADP(+)</name>
        <dbReference type="ChEBI" id="CHEBI:58349"/>
    </ligand>
</feature>
<comment type="caution">
    <text evidence="12">The sequence shown here is derived from an EMBL/GenBank/DDBJ whole genome shotgun (WGS) entry which is preliminary data.</text>
</comment>
<feature type="binding site" evidence="10">
    <location>
        <begin position="202"/>
        <end position="203"/>
    </location>
    <ligand>
        <name>NADP(+)</name>
        <dbReference type="ChEBI" id="CHEBI:58349"/>
    </ligand>
</feature>
<dbReference type="PANTHER" id="PTHR48467:SF1">
    <property type="entry name" value="GLUTAMATE SYNTHASE 1 [NADH], CHLOROPLASTIC-LIKE"/>
    <property type="match status" value="1"/>
</dbReference>
<evidence type="ECO:0000256" key="3">
    <source>
        <dbReference type="ARBA" id="ARBA00013223"/>
    </source>
</evidence>
<dbReference type="Proteomes" id="UP000317638">
    <property type="component" value="Unassembled WGS sequence"/>
</dbReference>
<dbReference type="EC" id="1.18.1.2" evidence="3"/>
<dbReference type="Pfam" id="PF07992">
    <property type="entry name" value="Pyr_redox_2"/>
    <property type="match status" value="1"/>
</dbReference>
<dbReference type="EMBL" id="VKKG01000002">
    <property type="protein sequence ID" value="TRY19051.1"/>
    <property type="molecule type" value="Genomic_DNA"/>
</dbReference>
<comment type="catalytic activity">
    <reaction evidence="8">
        <text>2 reduced [2Fe-2S]-[ferredoxin] + NADP(+) + H(+) = 2 oxidized [2Fe-2S]-[ferredoxin] + NADPH</text>
        <dbReference type="Rhea" id="RHEA:20125"/>
        <dbReference type="Rhea" id="RHEA-COMP:10000"/>
        <dbReference type="Rhea" id="RHEA-COMP:10001"/>
        <dbReference type="ChEBI" id="CHEBI:15378"/>
        <dbReference type="ChEBI" id="CHEBI:33737"/>
        <dbReference type="ChEBI" id="CHEBI:33738"/>
        <dbReference type="ChEBI" id="CHEBI:57783"/>
        <dbReference type="ChEBI" id="CHEBI:58349"/>
        <dbReference type="EC" id="1.18.1.2"/>
    </reaction>
</comment>
<organism evidence="12 13">
    <name type="scientific">Tessaracoccus rhinocerotis</name>
    <dbReference type="NCBI Taxonomy" id="1689449"/>
    <lineage>
        <taxon>Bacteria</taxon>
        <taxon>Bacillati</taxon>
        <taxon>Actinomycetota</taxon>
        <taxon>Actinomycetes</taxon>
        <taxon>Propionibacteriales</taxon>
        <taxon>Propionibacteriaceae</taxon>
        <taxon>Tessaracoccus</taxon>
    </lineage>
</organism>
<evidence type="ECO:0000256" key="5">
    <source>
        <dbReference type="ARBA" id="ARBA00022827"/>
    </source>
</evidence>
<keyword evidence="6 10" id="KW-0521">NADP</keyword>
<evidence type="ECO:0000256" key="4">
    <source>
        <dbReference type="ARBA" id="ARBA00022630"/>
    </source>
</evidence>
<feature type="domain" description="FAD/NAD(P)-binding" evidence="11">
    <location>
        <begin position="11"/>
        <end position="196"/>
    </location>
</feature>
<keyword evidence="5 9" id="KW-0274">FAD</keyword>
<dbReference type="RefSeq" id="WP_143937943.1">
    <property type="nucleotide sequence ID" value="NZ_VKKG01000002.1"/>
</dbReference>
<comment type="cofactor">
    <cofactor evidence="1 9">
        <name>FAD</name>
        <dbReference type="ChEBI" id="CHEBI:57692"/>
    </cofactor>
</comment>
<evidence type="ECO:0000256" key="6">
    <source>
        <dbReference type="ARBA" id="ARBA00022857"/>
    </source>
</evidence>
<dbReference type="PRINTS" id="PR00419">
    <property type="entry name" value="ADXRDTASE"/>
</dbReference>
<evidence type="ECO:0000256" key="8">
    <source>
        <dbReference type="ARBA" id="ARBA00047776"/>
    </source>
</evidence>
<keyword evidence="4" id="KW-0285">Flavoprotein</keyword>
<dbReference type="InterPro" id="IPR055275">
    <property type="entry name" value="Ferredox_Rdtase"/>
</dbReference>
<dbReference type="InterPro" id="IPR036188">
    <property type="entry name" value="FAD/NAD-bd_sf"/>
</dbReference>
<evidence type="ECO:0000256" key="7">
    <source>
        <dbReference type="ARBA" id="ARBA00023002"/>
    </source>
</evidence>
<proteinExistence type="inferred from homology"/>
<dbReference type="OrthoDB" id="289202at2"/>
<feature type="binding site" evidence="10">
    <location>
        <position position="370"/>
    </location>
    <ligand>
        <name>NADP(+)</name>
        <dbReference type="ChEBI" id="CHEBI:58349"/>
    </ligand>
</feature>
<feature type="binding site" evidence="9">
    <location>
        <position position="20"/>
    </location>
    <ligand>
        <name>FAD</name>
        <dbReference type="ChEBI" id="CHEBI:57692"/>
    </ligand>
</feature>
<evidence type="ECO:0000256" key="9">
    <source>
        <dbReference type="PIRSR" id="PIRSR000362-1"/>
    </source>
</evidence>
<gene>
    <name evidence="12" type="ORF">FOJ82_08115</name>
</gene>
<comment type="similarity">
    <text evidence="2">Belongs to the ferredoxin--NADP reductase type 1 family.</text>
</comment>
<dbReference type="AlphaFoldDB" id="A0A553K2Y4"/>
<dbReference type="Gene3D" id="3.50.50.60">
    <property type="entry name" value="FAD/NAD(P)-binding domain"/>
    <property type="match status" value="1"/>
</dbReference>
<evidence type="ECO:0000256" key="10">
    <source>
        <dbReference type="PIRSR" id="PIRSR000362-2"/>
    </source>
</evidence>
<evidence type="ECO:0000256" key="2">
    <source>
        <dbReference type="ARBA" id="ARBA00008312"/>
    </source>
</evidence>
<dbReference type="PANTHER" id="PTHR48467">
    <property type="entry name" value="GLUTAMATE SYNTHASE 1 [NADH], CHLOROPLASTIC-LIKE"/>
    <property type="match status" value="1"/>
</dbReference>
<feature type="binding site" evidence="9">
    <location>
        <position position="85"/>
    </location>
    <ligand>
        <name>FAD</name>
        <dbReference type="ChEBI" id="CHEBI:57692"/>
    </ligand>
</feature>
<feature type="binding site" evidence="9">
    <location>
        <position position="363"/>
    </location>
    <ligand>
        <name>FAD</name>
        <dbReference type="ChEBI" id="CHEBI:57692"/>
    </ligand>
</feature>
<evidence type="ECO:0000256" key="1">
    <source>
        <dbReference type="ARBA" id="ARBA00001974"/>
    </source>
</evidence>
<dbReference type="GO" id="GO:0004324">
    <property type="term" value="F:ferredoxin-NADP+ reductase activity"/>
    <property type="evidence" value="ECO:0007669"/>
    <property type="project" value="UniProtKB-EC"/>
</dbReference>